<dbReference type="InterPro" id="IPR000326">
    <property type="entry name" value="PAP2/HPO"/>
</dbReference>
<evidence type="ECO:0000313" key="4">
    <source>
        <dbReference type="Proteomes" id="UP000831768"/>
    </source>
</evidence>
<dbReference type="Proteomes" id="UP000831768">
    <property type="component" value="Chromosome"/>
</dbReference>
<keyword evidence="1" id="KW-0472">Membrane</keyword>
<dbReference type="PANTHER" id="PTHR14969">
    <property type="entry name" value="SPHINGOSINE-1-PHOSPHATE PHOSPHOHYDROLASE"/>
    <property type="match status" value="1"/>
</dbReference>
<feature type="transmembrane region" description="Helical" evidence="1">
    <location>
        <begin position="200"/>
        <end position="229"/>
    </location>
</feature>
<dbReference type="SMART" id="SM00014">
    <property type="entry name" value="acidPPc"/>
    <property type="match status" value="1"/>
</dbReference>
<dbReference type="PANTHER" id="PTHR14969:SF13">
    <property type="entry name" value="AT30094P"/>
    <property type="match status" value="1"/>
</dbReference>
<feature type="transmembrane region" description="Helical" evidence="1">
    <location>
        <begin position="17"/>
        <end position="44"/>
    </location>
</feature>
<dbReference type="AlphaFoldDB" id="A0A8U0A4J1"/>
<name>A0A8U0A4J1_9EURY</name>
<feature type="domain" description="Phosphatidic acid phosphatase type 2/haloperoxidase" evidence="2">
    <location>
        <begin position="59"/>
        <end position="185"/>
    </location>
</feature>
<organism evidence="3 4">
    <name type="scientific">Halocatena salina</name>
    <dbReference type="NCBI Taxonomy" id="2934340"/>
    <lineage>
        <taxon>Archaea</taxon>
        <taxon>Methanobacteriati</taxon>
        <taxon>Methanobacteriota</taxon>
        <taxon>Stenosarchaea group</taxon>
        <taxon>Halobacteria</taxon>
        <taxon>Halobacteriales</taxon>
        <taxon>Natronomonadaceae</taxon>
        <taxon>Halocatena</taxon>
    </lineage>
</organism>
<reference evidence="3" key="1">
    <citation type="submission" date="2022-04" db="EMBL/GenBank/DDBJ databases">
        <title>Halocatena sp. nov., isolated from a salt lake.</title>
        <authorList>
            <person name="Cui H.-L."/>
        </authorList>
    </citation>
    <scope>NUCLEOTIDE SEQUENCE</scope>
    <source>
        <strain evidence="3">AD-1</strain>
    </source>
</reference>
<protein>
    <submittedName>
        <fullName evidence="3">Phosphatase PAP2 family protein</fullName>
    </submittedName>
</protein>
<feature type="transmembrane region" description="Helical" evidence="1">
    <location>
        <begin position="56"/>
        <end position="76"/>
    </location>
</feature>
<accession>A0A8U0A4J1</accession>
<keyword evidence="4" id="KW-1185">Reference proteome</keyword>
<proteinExistence type="predicted"/>
<evidence type="ECO:0000256" key="1">
    <source>
        <dbReference type="SAM" id="Phobius"/>
    </source>
</evidence>
<feature type="transmembrane region" description="Helical" evidence="1">
    <location>
        <begin position="170"/>
        <end position="188"/>
    </location>
</feature>
<evidence type="ECO:0000313" key="3">
    <source>
        <dbReference type="EMBL" id="UPM43954.1"/>
    </source>
</evidence>
<dbReference type="Gene3D" id="1.20.144.10">
    <property type="entry name" value="Phosphatidic acid phosphatase type 2/haloperoxidase"/>
    <property type="match status" value="1"/>
</dbReference>
<feature type="transmembrane region" description="Helical" evidence="1">
    <location>
        <begin position="145"/>
        <end position="164"/>
    </location>
</feature>
<dbReference type="Pfam" id="PF01569">
    <property type="entry name" value="PAP2"/>
    <property type="match status" value="1"/>
</dbReference>
<dbReference type="InterPro" id="IPR036938">
    <property type="entry name" value="PAP2/HPO_sf"/>
</dbReference>
<gene>
    <name evidence="3" type="ORF">MW046_05795</name>
</gene>
<dbReference type="RefSeq" id="WP_247994612.1">
    <property type="nucleotide sequence ID" value="NZ_CP096019.1"/>
</dbReference>
<dbReference type="KEGG" id="haad:MW046_05795"/>
<dbReference type="EMBL" id="CP096019">
    <property type="protein sequence ID" value="UPM43954.1"/>
    <property type="molecule type" value="Genomic_DNA"/>
</dbReference>
<evidence type="ECO:0000259" key="2">
    <source>
        <dbReference type="SMART" id="SM00014"/>
    </source>
</evidence>
<dbReference type="GeneID" id="71927540"/>
<sequence>MSRGIGEIGIINQLPDWFVLFAGIVTQLGDMWFVLVTIGVFYVVARSDRSLTRSPVRDSCFLIALAFGSYALTVVLKYTFGLPRPPGATTVVPPAWIPPIGTPVYESLVTADSFGFPSGHALKSTAVYGGWALVLGQWSTRRRRIFGATGVVLAVALSRVALGVHYVVDVVVGVCLGGVFLWLLWMVARTDPRRSFAVMGVLGVLAVGASFEVASLVVVIVSLTGIGVWERRGTNRRDRDEPLR</sequence>
<keyword evidence="1" id="KW-0812">Transmembrane</keyword>
<feature type="transmembrane region" description="Helical" evidence="1">
    <location>
        <begin position="121"/>
        <end position="138"/>
    </location>
</feature>
<dbReference type="SUPFAM" id="SSF48317">
    <property type="entry name" value="Acid phosphatase/Vanadium-dependent haloperoxidase"/>
    <property type="match status" value="1"/>
</dbReference>
<keyword evidence="1" id="KW-1133">Transmembrane helix</keyword>